<name>A0A017SUU6_9BACT</name>
<evidence type="ECO:0000256" key="1">
    <source>
        <dbReference type="SAM" id="MobiDB-lite"/>
    </source>
</evidence>
<dbReference type="AlphaFoldDB" id="A0A017SUU6"/>
<proteinExistence type="predicted"/>
<organism evidence="2 3">
    <name type="scientific">Chondromyces apiculatus DSM 436</name>
    <dbReference type="NCBI Taxonomy" id="1192034"/>
    <lineage>
        <taxon>Bacteria</taxon>
        <taxon>Pseudomonadati</taxon>
        <taxon>Myxococcota</taxon>
        <taxon>Polyangia</taxon>
        <taxon>Polyangiales</taxon>
        <taxon>Polyangiaceae</taxon>
        <taxon>Chondromyces</taxon>
    </lineage>
</organism>
<accession>A0A017SUU6</accession>
<dbReference type="Proteomes" id="UP000019678">
    <property type="component" value="Unassembled WGS sequence"/>
</dbReference>
<gene>
    <name evidence="2" type="ORF">CAP_0317</name>
</gene>
<keyword evidence="3" id="KW-1185">Reference proteome</keyword>
<evidence type="ECO:0000313" key="2">
    <source>
        <dbReference type="EMBL" id="EYF00749.1"/>
    </source>
</evidence>
<comment type="caution">
    <text evidence="2">The sequence shown here is derived from an EMBL/GenBank/DDBJ whole genome shotgun (WGS) entry which is preliminary data.</text>
</comment>
<sequence>MDLGAGDVADCEGALTEDRALAADDEAHALRGLGDLDGEAGVEVAGLQPHADVLRELAAFEAAVRAEGDGLLDGSQALRGMGDGGRGGEEQQGCREEDLGHVLGHGSRPGPRSGLFPGARRGGRRIRIRKMHFP</sequence>
<feature type="region of interest" description="Disordered" evidence="1">
    <location>
        <begin position="73"/>
        <end position="121"/>
    </location>
</feature>
<evidence type="ECO:0000313" key="3">
    <source>
        <dbReference type="Proteomes" id="UP000019678"/>
    </source>
</evidence>
<protein>
    <submittedName>
        <fullName evidence="2">Uncharacterized protein</fullName>
    </submittedName>
</protein>
<feature type="compositionally biased region" description="Basic and acidic residues" evidence="1">
    <location>
        <begin position="86"/>
        <end position="100"/>
    </location>
</feature>
<reference evidence="2 3" key="1">
    <citation type="submission" date="2013-05" db="EMBL/GenBank/DDBJ databases">
        <title>Genome assembly of Chondromyces apiculatus DSM 436.</title>
        <authorList>
            <person name="Sharma G."/>
            <person name="Khatri I."/>
            <person name="Kaur C."/>
            <person name="Mayilraj S."/>
            <person name="Subramanian S."/>
        </authorList>
    </citation>
    <scope>NUCLEOTIDE SEQUENCE [LARGE SCALE GENOMIC DNA]</scope>
    <source>
        <strain evidence="2 3">DSM 436</strain>
    </source>
</reference>
<dbReference type="EMBL" id="ASRX01000100">
    <property type="protein sequence ID" value="EYF00749.1"/>
    <property type="molecule type" value="Genomic_DNA"/>
</dbReference>